<dbReference type="InterPro" id="IPR008974">
    <property type="entry name" value="TRAF-like"/>
</dbReference>
<dbReference type="PANTHER" id="PTHR46162">
    <property type="entry name" value="TRAF-LIKE FAMILY PROTEIN"/>
    <property type="match status" value="1"/>
</dbReference>
<sequence length="505" mass="56857">MLGPNRAGQNVPAQLRMKPFMFKKSTLVLIIVVLLLLLIIGVALAIALLVTASAEKETSKSPLDVLDPTPFGTVRCKGCTSTTSTASSTSTTPAPTTRTTALPNEEHRSEAMPDSTSLFKLALAPAAAIFYSLLSRRPSKDLKCPSWVGHICRRTQPRPRLWRCPTQTKRAGTSSFFVQLDELYKMISMASGCVYYKWRKLARKLIKLYKKAAGTGTLSLGWTSPESGARLCPPADELLDPSKGFYNKDEDKVKLAIDFIVDEPEEKFVSDPNKSNGTLSMEIEKISEFAREIIESERRSKTLYIKGMPWKILADIQKKNENNEKWLGFFLLCDASEKDGNWSRKCSATLRIVSQKSDMEDFKIEFNGTRIFNNEEPNRGFGDFISFEELMDPSKGLYNKEEDKVTLTIDVIMDEPKTAKIISDPNKSNGTLSMQIEKLSEFVREINLSERKSETVTYVKGMPWKILAQIKTENESTDNEKWLGFSLLCDVSEEEKFFISSKAFE</sequence>
<evidence type="ECO:0000256" key="1">
    <source>
        <dbReference type="SAM" id="MobiDB-lite"/>
    </source>
</evidence>
<feature type="compositionally biased region" description="Low complexity" evidence="1">
    <location>
        <begin position="80"/>
        <end position="101"/>
    </location>
</feature>
<feature type="region of interest" description="Disordered" evidence="1">
    <location>
        <begin position="79"/>
        <end position="110"/>
    </location>
</feature>
<dbReference type="PROSITE" id="PS50144">
    <property type="entry name" value="MATH"/>
    <property type="match status" value="1"/>
</dbReference>
<reference evidence="4 5" key="1">
    <citation type="submission" date="2024-10" db="EMBL/GenBank/DDBJ databases">
        <authorList>
            <person name="Kim D."/>
        </authorList>
    </citation>
    <scope>NUCLEOTIDE SEQUENCE [LARGE SCALE GENOMIC DNA]</scope>
    <source>
        <strain evidence="4">BH-2024</strain>
    </source>
</reference>
<organism evidence="4 5">
    <name type="scientific">Heterodera trifolii</name>
    <dbReference type="NCBI Taxonomy" id="157864"/>
    <lineage>
        <taxon>Eukaryota</taxon>
        <taxon>Metazoa</taxon>
        <taxon>Ecdysozoa</taxon>
        <taxon>Nematoda</taxon>
        <taxon>Chromadorea</taxon>
        <taxon>Rhabditida</taxon>
        <taxon>Tylenchina</taxon>
        <taxon>Tylenchomorpha</taxon>
        <taxon>Tylenchoidea</taxon>
        <taxon>Heteroderidae</taxon>
        <taxon>Heteroderinae</taxon>
        <taxon>Heterodera</taxon>
    </lineage>
</organism>
<proteinExistence type="predicted"/>
<protein>
    <recommendedName>
        <fullName evidence="3">MATH domain-containing protein</fullName>
    </recommendedName>
</protein>
<dbReference type="InterPro" id="IPR002083">
    <property type="entry name" value="MATH/TRAF_dom"/>
</dbReference>
<keyword evidence="2" id="KW-1133">Transmembrane helix</keyword>
<comment type="caution">
    <text evidence="4">The sequence shown here is derived from an EMBL/GenBank/DDBJ whole genome shotgun (WGS) entry which is preliminary data.</text>
</comment>
<dbReference type="Pfam" id="PF22486">
    <property type="entry name" value="MATH_2"/>
    <property type="match status" value="1"/>
</dbReference>
<evidence type="ECO:0000256" key="2">
    <source>
        <dbReference type="SAM" id="Phobius"/>
    </source>
</evidence>
<evidence type="ECO:0000313" key="4">
    <source>
        <dbReference type="EMBL" id="KAL3087551.1"/>
    </source>
</evidence>
<name>A0ABD2JAC2_9BILA</name>
<dbReference type="Gene3D" id="2.60.210.10">
    <property type="entry name" value="Apoptosis, Tumor Necrosis Factor Receptor Associated Protein 2, Chain A"/>
    <property type="match status" value="1"/>
</dbReference>
<dbReference type="SMART" id="SM00061">
    <property type="entry name" value="MATH"/>
    <property type="match status" value="1"/>
</dbReference>
<dbReference type="PANTHER" id="PTHR46162:SF2">
    <property type="entry name" value="ANKYRIN REPEAT-CONTAINING PROTEIN-RELATED"/>
    <property type="match status" value="1"/>
</dbReference>
<dbReference type="AlphaFoldDB" id="A0ABD2JAC2"/>
<gene>
    <name evidence="4" type="ORF">niasHT_024944</name>
</gene>
<dbReference type="Proteomes" id="UP001620626">
    <property type="component" value="Unassembled WGS sequence"/>
</dbReference>
<dbReference type="SUPFAM" id="SSF49599">
    <property type="entry name" value="TRAF domain-like"/>
    <property type="match status" value="1"/>
</dbReference>
<keyword evidence="2" id="KW-0812">Transmembrane</keyword>
<keyword evidence="2" id="KW-0472">Membrane</keyword>
<evidence type="ECO:0000313" key="5">
    <source>
        <dbReference type="Proteomes" id="UP001620626"/>
    </source>
</evidence>
<feature type="domain" description="MATH" evidence="3">
    <location>
        <begin position="276"/>
        <end position="411"/>
    </location>
</feature>
<dbReference type="EMBL" id="JBICBT010001017">
    <property type="protein sequence ID" value="KAL3087551.1"/>
    <property type="molecule type" value="Genomic_DNA"/>
</dbReference>
<evidence type="ECO:0000259" key="3">
    <source>
        <dbReference type="PROSITE" id="PS50144"/>
    </source>
</evidence>
<feature type="transmembrane region" description="Helical" evidence="2">
    <location>
        <begin position="26"/>
        <end position="50"/>
    </location>
</feature>
<accession>A0ABD2JAC2</accession>
<keyword evidence="5" id="KW-1185">Reference proteome</keyword>